<organism evidence="1 2">
    <name type="scientific">Chelatococcus asaccharovorans</name>
    <dbReference type="NCBI Taxonomy" id="28210"/>
    <lineage>
        <taxon>Bacteria</taxon>
        <taxon>Pseudomonadati</taxon>
        <taxon>Pseudomonadota</taxon>
        <taxon>Alphaproteobacteria</taxon>
        <taxon>Hyphomicrobiales</taxon>
        <taxon>Chelatococcaceae</taxon>
        <taxon>Chelatococcus</taxon>
    </lineage>
</organism>
<reference evidence="1 2" key="1">
    <citation type="submission" date="2018-05" db="EMBL/GenBank/DDBJ databases">
        <title>Genomic Encyclopedia of Type Strains, Phase IV (KMG-IV): sequencing the most valuable type-strain genomes for metagenomic binning, comparative biology and taxonomic classification.</title>
        <authorList>
            <person name="Goeker M."/>
        </authorList>
    </citation>
    <scope>NUCLEOTIDE SEQUENCE [LARGE SCALE GENOMIC DNA]</scope>
    <source>
        <strain evidence="1 2">DSM 6462</strain>
    </source>
</reference>
<keyword evidence="2" id="KW-1185">Reference proteome</keyword>
<proteinExistence type="predicted"/>
<evidence type="ECO:0000313" key="2">
    <source>
        <dbReference type="Proteomes" id="UP000248021"/>
    </source>
</evidence>
<comment type="caution">
    <text evidence="1">The sequence shown here is derived from an EMBL/GenBank/DDBJ whole genome shotgun (WGS) entry which is preliminary data.</text>
</comment>
<dbReference type="Proteomes" id="UP000248021">
    <property type="component" value="Unassembled WGS sequence"/>
</dbReference>
<name>A0A2V3UJQ2_9HYPH</name>
<evidence type="ECO:0008006" key="3">
    <source>
        <dbReference type="Google" id="ProtNLM"/>
    </source>
</evidence>
<dbReference type="AlphaFoldDB" id="A0A2V3UJQ2"/>
<sequence>MGTAHLYPRFRNGPQPLVQIERGPMGRPLLMMLRRMKVDATAHGFRSSFRDWAAETTHSPREVCEMALAHTIENKVNAACRRGDLFDKSRELMVARATFATASVAKAAS</sequence>
<protein>
    <recommendedName>
        <fullName evidence="3">Integrase</fullName>
    </recommendedName>
</protein>
<dbReference type="EMBL" id="QJJK01000001">
    <property type="protein sequence ID" value="PXW65067.1"/>
    <property type="molecule type" value="Genomic_DNA"/>
</dbReference>
<evidence type="ECO:0000313" key="1">
    <source>
        <dbReference type="EMBL" id="PXW65067.1"/>
    </source>
</evidence>
<gene>
    <name evidence="1" type="ORF">C7450_101830</name>
</gene>
<accession>A0A2V3UJQ2</accession>